<proteinExistence type="predicted"/>
<dbReference type="STRING" id="1385514.N782_15270"/>
<evidence type="ECO:0000256" key="1">
    <source>
        <dbReference type="ARBA" id="ARBA00022475"/>
    </source>
</evidence>
<dbReference type="Gene3D" id="3.40.190.10">
    <property type="entry name" value="Periplasmic binding protein-like II"/>
    <property type="match status" value="1"/>
</dbReference>
<evidence type="ECO:0000256" key="4">
    <source>
        <dbReference type="ARBA" id="ARBA00023139"/>
    </source>
</evidence>
<dbReference type="eggNOG" id="COG1653">
    <property type="taxonomic scope" value="Bacteria"/>
</dbReference>
<evidence type="ECO:0000313" key="7">
    <source>
        <dbReference type="Proteomes" id="UP000030147"/>
    </source>
</evidence>
<evidence type="ECO:0000256" key="3">
    <source>
        <dbReference type="ARBA" id="ARBA00023136"/>
    </source>
</evidence>
<gene>
    <name evidence="6" type="ORF">N782_15270</name>
</gene>
<keyword evidence="7" id="KW-1185">Reference proteome</keyword>
<accession>A0A0A2TYJ6</accession>
<keyword evidence="2" id="KW-0732">Signal</keyword>
<dbReference type="CDD" id="cd13585">
    <property type="entry name" value="PBP2_TMBP_like"/>
    <property type="match status" value="1"/>
</dbReference>
<dbReference type="AlphaFoldDB" id="A0A0A2TYJ6"/>
<keyword evidence="1" id="KW-1003">Cell membrane</keyword>
<dbReference type="Proteomes" id="UP000030147">
    <property type="component" value="Unassembled WGS sequence"/>
</dbReference>
<protein>
    <submittedName>
        <fullName evidence="6">Sugar ABC transporter substrate-binding protein</fullName>
    </submittedName>
</protein>
<organism evidence="6 7">
    <name type="scientific">Pontibacillus yanchengensis Y32</name>
    <dbReference type="NCBI Taxonomy" id="1385514"/>
    <lineage>
        <taxon>Bacteria</taxon>
        <taxon>Bacillati</taxon>
        <taxon>Bacillota</taxon>
        <taxon>Bacilli</taxon>
        <taxon>Bacillales</taxon>
        <taxon>Bacillaceae</taxon>
        <taxon>Pontibacillus</taxon>
    </lineage>
</organism>
<dbReference type="Pfam" id="PF01547">
    <property type="entry name" value="SBP_bac_1"/>
    <property type="match status" value="1"/>
</dbReference>
<keyword evidence="5" id="KW-0449">Lipoprotein</keyword>
<evidence type="ECO:0000313" key="6">
    <source>
        <dbReference type="EMBL" id="KGP74310.1"/>
    </source>
</evidence>
<dbReference type="RefSeq" id="WP_036815591.1">
    <property type="nucleotide sequence ID" value="NZ_AVBF01000003.1"/>
</dbReference>
<dbReference type="PANTHER" id="PTHR43649">
    <property type="entry name" value="ARABINOSE-BINDING PROTEIN-RELATED"/>
    <property type="match status" value="1"/>
</dbReference>
<keyword evidence="3" id="KW-0472">Membrane</keyword>
<name>A0A0A2TYJ6_9BACI</name>
<dbReference type="SUPFAM" id="SSF53850">
    <property type="entry name" value="Periplasmic binding protein-like II"/>
    <property type="match status" value="1"/>
</dbReference>
<dbReference type="EMBL" id="AVBF01000003">
    <property type="protein sequence ID" value="KGP74310.1"/>
    <property type="molecule type" value="Genomic_DNA"/>
</dbReference>
<dbReference type="InterPro" id="IPR006059">
    <property type="entry name" value="SBP"/>
</dbReference>
<keyword evidence="4" id="KW-0564">Palmitate</keyword>
<reference evidence="6 7" key="1">
    <citation type="journal article" date="2015" name="Stand. Genomic Sci.">
        <title>High quality draft genome sequence of the moderately halophilic bacterium Pontibacillus yanchengensis Y32(T) and comparison among Pontibacillus genomes.</title>
        <authorList>
            <person name="Huang J."/>
            <person name="Qiao Z.X."/>
            <person name="Tang J.W."/>
            <person name="Wang G."/>
        </authorList>
    </citation>
    <scope>NUCLEOTIDE SEQUENCE [LARGE SCALE GENOMIC DNA]</scope>
    <source>
        <strain evidence="6 7">Y32</strain>
    </source>
</reference>
<sequence>MKKWWSLLVLLVVGVIGLVGCTSSESGGEENSADGGDSQTEITYYSFSATPNYEDVLSDIVAAFEEENPNIKVNTELTAYQDYFTKLQTRIAGGNAPDVFELNYENFVQYASKGTLADLTSLIEEDENFDPEQLNQEAFKAYQFEGKQYGMVESFSNVLTFYNKDLFDKAGVDYPTEDWTWEDELAAAEKITDEENNVWGTYAPVTMNEYFKIAAQNGGNLFDKGGNPAVDNEANLEALNYMVDKVTESGVSPSPGEMSGQQPADLFLNGQLGIVHTGIWMFDAFKDASFEWDVALEAGNTQKAHHFFANGLAVSADTDKKEAAYKFAAFMSASEEVAKLRVENSWELPAITNEDILQPYLEQTPPENRQAVFNALDTLVLPPAVDNWSKISDITNQEFEKALNGDKTTEDVLKTLQSEYEDILSE</sequence>
<dbReference type="OrthoDB" id="9782846at2"/>
<evidence type="ECO:0000256" key="5">
    <source>
        <dbReference type="ARBA" id="ARBA00023288"/>
    </source>
</evidence>
<dbReference type="InterPro" id="IPR050490">
    <property type="entry name" value="Bact_solute-bd_prot1"/>
</dbReference>
<dbReference type="PROSITE" id="PS51257">
    <property type="entry name" value="PROKAR_LIPOPROTEIN"/>
    <property type="match status" value="1"/>
</dbReference>
<comment type="caution">
    <text evidence="6">The sequence shown here is derived from an EMBL/GenBank/DDBJ whole genome shotgun (WGS) entry which is preliminary data.</text>
</comment>
<dbReference type="PANTHER" id="PTHR43649:SF33">
    <property type="entry name" value="POLYGALACTURONAN_RHAMNOGALACTURONAN-BINDING PROTEIN YTCQ"/>
    <property type="match status" value="1"/>
</dbReference>
<evidence type="ECO:0000256" key="2">
    <source>
        <dbReference type="ARBA" id="ARBA00022729"/>
    </source>
</evidence>